<keyword evidence="5 7" id="KW-1133">Transmembrane helix</keyword>
<dbReference type="CDD" id="cd06261">
    <property type="entry name" value="TM_PBP2"/>
    <property type="match status" value="1"/>
</dbReference>
<name>A0A841BH61_9PSEU</name>
<comment type="subcellular location">
    <subcellularLocation>
        <location evidence="1 7">Cell membrane</location>
        <topology evidence="1 7">Multi-pass membrane protein</topology>
    </subcellularLocation>
</comment>
<dbReference type="Proteomes" id="UP000580861">
    <property type="component" value="Unassembled WGS sequence"/>
</dbReference>
<feature type="transmembrane region" description="Helical" evidence="7">
    <location>
        <begin position="102"/>
        <end position="125"/>
    </location>
</feature>
<comment type="similarity">
    <text evidence="7">Belongs to the binding-protein-dependent transport system permease family.</text>
</comment>
<dbReference type="PANTHER" id="PTHR43163">
    <property type="entry name" value="DIPEPTIDE TRANSPORT SYSTEM PERMEASE PROTEIN DPPB-RELATED"/>
    <property type="match status" value="1"/>
</dbReference>
<feature type="transmembrane region" description="Helical" evidence="7">
    <location>
        <begin position="247"/>
        <end position="269"/>
    </location>
</feature>
<keyword evidence="2 7" id="KW-0813">Transport</keyword>
<feature type="transmembrane region" description="Helical" evidence="7">
    <location>
        <begin position="12"/>
        <end position="32"/>
    </location>
</feature>
<evidence type="ECO:0000256" key="6">
    <source>
        <dbReference type="ARBA" id="ARBA00023136"/>
    </source>
</evidence>
<dbReference type="AlphaFoldDB" id="A0A841BH61"/>
<feature type="domain" description="ABC transmembrane type-1" evidence="8">
    <location>
        <begin position="98"/>
        <end position="308"/>
    </location>
</feature>
<accession>A0A841BH61</accession>
<proteinExistence type="inferred from homology"/>
<feature type="transmembrane region" description="Helical" evidence="7">
    <location>
        <begin position="185"/>
        <end position="207"/>
    </location>
</feature>
<evidence type="ECO:0000256" key="3">
    <source>
        <dbReference type="ARBA" id="ARBA00022475"/>
    </source>
</evidence>
<evidence type="ECO:0000313" key="9">
    <source>
        <dbReference type="EMBL" id="MBB5857844.1"/>
    </source>
</evidence>
<dbReference type="EMBL" id="JACHMX010000001">
    <property type="protein sequence ID" value="MBB5857844.1"/>
    <property type="molecule type" value="Genomic_DNA"/>
</dbReference>
<keyword evidence="10" id="KW-1185">Reference proteome</keyword>
<feature type="transmembrane region" description="Helical" evidence="7">
    <location>
        <begin position="137"/>
        <end position="165"/>
    </location>
</feature>
<keyword evidence="3" id="KW-1003">Cell membrane</keyword>
<dbReference type="PROSITE" id="PS50928">
    <property type="entry name" value="ABC_TM1"/>
    <property type="match status" value="1"/>
</dbReference>
<dbReference type="InterPro" id="IPR035906">
    <property type="entry name" value="MetI-like_sf"/>
</dbReference>
<evidence type="ECO:0000259" key="8">
    <source>
        <dbReference type="PROSITE" id="PS50928"/>
    </source>
</evidence>
<keyword evidence="6 7" id="KW-0472">Membrane</keyword>
<dbReference type="PANTHER" id="PTHR43163:SF6">
    <property type="entry name" value="DIPEPTIDE TRANSPORT SYSTEM PERMEASE PROTEIN DPPB-RELATED"/>
    <property type="match status" value="1"/>
</dbReference>
<dbReference type="InterPro" id="IPR045621">
    <property type="entry name" value="BPD_transp_1_N"/>
</dbReference>
<keyword evidence="4 7" id="KW-0812">Transmembrane</keyword>
<dbReference type="GO" id="GO:0055085">
    <property type="term" value="P:transmembrane transport"/>
    <property type="evidence" value="ECO:0007669"/>
    <property type="project" value="InterPro"/>
</dbReference>
<evidence type="ECO:0000313" key="10">
    <source>
        <dbReference type="Proteomes" id="UP000580861"/>
    </source>
</evidence>
<protein>
    <submittedName>
        <fullName evidence="9">Peptide/nickel transport system permease protein</fullName>
    </submittedName>
</protein>
<comment type="caution">
    <text evidence="9">The sequence shown here is derived from an EMBL/GenBank/DDBJ whole genome shotgun (WGS) entry which is preliminary data.</text>
</comment>
<dbReference type="SUPFAM" id="SSF161098">
    <property type="entry name" value="MetI-like"/>
    <property type="match status" value="1"/>
</dbReference>
<organism evidence="9 10">
    <name type="scientific">Amycolatopsis umgeniensis</name>
    <dbReference type="NCBI Taxonomy" id="336628"/>
    <lineage>
        <taxon>Bacteria</taxon>
        <taxon>Bacillati</taxon>
        <taxon>Actinomycetota</taxon>
        <taxon>Actinomycetes</taxon>
        <taxon>Pseudonocardiales</taxon>
        <taxon>Pseudonocardiaceae</taxon>
        <taxon>Amycolatopsis</taxon>
    </lineage>
</organism>
<reference evidence="9 10" key="1">
    <citation type="submission" date="2020-08" db="EMBL/GenBank/DDBJ databases">
        <title>Sequencing the genomes of 1000 actinobacteria strains.</title>
        <authorList>
            <person name="Klenk H.-P."/>
        </authorList>
    </citation>
    <scope>NUCLEOTIDE SEQUENCE [LARGE SCALE GENOMIC DNA]</scope>
    <source>
        <strain evidence="9 10">DSM 45272</strain>
    </source>
</reference>
<feature type="transmembrane region" description="Helical" evidence="7">
    <location>
        <begin position="289"/>
        <end position="308"/>
    </location>
</feature>
<dbReference type="Pfam" id="PF00528">
    <property type="entry name" value="BPD_transp_1"/>
    <property type="match status" value="1"/>
</dbReference>
<evidence type="ECO:0000256" key="1">
    <source>
        <dbReference type="ARBA" id="ARBA00004651"/>
    </source>
</evidence>
<evidence type="ECO:0000256" key="2">
    <source>
        <dbReference type="ARBA" id="ARBA00022448"/>
    </source>
</evidence>
<evidence type="ECO:0000256" key="4">
    <source>
        <dbReference type="ARBA" id="ARBA00022692"/>
    </source>
</evidence>
<dbReference type="InterPro" id="IPR000515">
    <property type="entry name" value="MetI-like"/>
</dbReference>
<evidence type="ECO:0000256" key="7">
    <source>
        <dbReference type="RuleBase" id="RU363032"/>
    </source>
</evidence>
<dbReference type="RefSeq" id="WP_184904298.1">
    <property type="nucleotide sequence ID" value="NZ_JACHMX010000001.1"/>
</dbReference>
<gene>
    <name evidence="9" type="ORF">HDA45_007931</name>
</gene>
<sequence length="321" mass="34891">MRVLEYVLRRGVFSLVTIFLAITGNFFLFRVLPGDAVSNLAKVPHSTPELRQALMERFGLDKSKGEQYLIYLKNLLHGDLGVSFTYQESVSHLLLDDLKNTVLLAGVGTVGAIIIGILSGVLSAWHRSSPLDHLNTGVATLVYSFPAQWLGLVLLILFAGVLPAGGMSDLFLFDSPPFWQHAADVGSHLVLPAATMILTAYGGYTLVVRSSVLETLGEDYVLTARAKGIPARRVVWRHAVRNALPPIVTMVALDLGYVVGGAVLVEVIFSWPGLGMATFTAIGQRDYPMIQGAFLILTVSVILLNFAADLVCFRLDRRVNA</sequence>
<dbReference type="Gene3D" id="1.10.3720.10">
    <property type="entry name" value="MetI-like"/>
    <property type="match status" value="1"/>
</dbReference>
<dbReference type="Pfam" id="PF19300">
    <property type="entry name" value="BPD_transp_1_N"/>
    <property type="match status" value="1"/>
</dbReference>
<evidence type="ECO:0000256" key="5">
    <source>
        <dbReference type="ARBA" id="ARBA00022989"/>
    </source>
</evidence>
<dbReference type="GO" id="GO:0005886">
    <property type="term" value="C:plasma membrane"/>
    <property type="evidence" value="ECO:0007669"/>
    <property type="project" value="UniProtKB-SubCell"/>
</dbReference>